<name>A0A7X6B032_STRMQ</name>
<proteinExistence type="predicted"/>
<feature type="compositionally biased region" description="Low complexity" evidence="1">
    <location>
        <begin position="80"/>
        <end position="91"/>
    </location>
</feature>
<gene>
    <name evidence="2" type="ORF">SMALB_6451</name>
</gene>
<accession>A0A7X6B032</accession>
<evidence type="ECO:0000313" key="2">
    <source>
        <dbReference type="EMBL" id="NIY68360.1"/>
    </source>
</evidence>
<feature type="compositionally biased region" description="Polar residues" evidence="1">
    <location>
        <begin position="57"/>
        <end position="69"/>
    </location>
</feature>
<feature type="region of interest" description="Disordered" evidence="1">
    <location>
        <begin position="1"/>
        <end position="174"/>
    </location>
</feature>
<dbReference type="GO" id="GO:0003743">
    <property type="term" value="F:translation initiation factor activity"/>
    <property type="evidence" value="ECO:0007669"/>
    <property type="project" value="UniProtKB-KW"/>
</dbReference>
<reference evidence="2 3" key="1">
    <citation type="submission" date="2020-02" db="EMBL/GenBank/DDBJ databases">
        <title>Streptomyces malaysiensis DSM14702 (JHCC583434, PFL_A843) Genome sequencing and assembly.</title>
        <authorList>
            <person name="Samborskyy M."/>
        </authorList>
    </citation>
    <scope>NUCLEOTIDE SEQUENCE [LARGE SCALE GENOMIC DNA]</scope>
    <source>
        <strain evidence="2 3">DSM 14702</strain>
    </source>
</reference>
<sequence>MPREGAKPRPGAWAEPQAGTRRQTRPGAGADRPKGQGRALLRGLAQTRPGPGAEPQTGAQRRPTQSLERSPNPGGLAQTRPGARARPQSAGPGRGPASGAGAEPQLWEGAGRGAARRRRQDPADTPWADHIPPRRRGALWRDPAPTPGAANTRRRHPVPTAPSARHAPCSPGCE</sequence>
<dbReference type="EMBL" id="JAALLH010000001">
    <property type="protein sequence ID" value="NIY68360.1"/>
    <property type="molecule type" value="Genomic_DNA"/>
</dbReference>
<protein>
    <submittedName>
        <fullName evidence="2">Translation initiation factor IF-2</fullName>
    </submittedName>
</protein>
<evidence type="ECO:0000313" key="3">
    <source>
        <dbReference type="Proteomes" id="UP000536624"/>
    </source>
</evidence>
<organism evidence="2 3">
    <name type="scientific">Streptomyces malaysiensis</name>
    <dbReference type="NCBI Taxonomy" id="92644"/>
    <lineage>
        <taxon>Bacteria</taxon>
        <taxon>Bacillati</taxon>
        <taxon>Actinomycetota</taxon>
        <taxon>Actinomycetes</taxon>
        <taxon>Kitasatosporales</taxon>
        <taxon>Streptomycetaceae</taxon>
        <taxon>Streptomyces</taxon>
        <taxon>Streptomyces violaceusniger group</taxon>
    </lineage>
</organism>
<comment type="caution">
    <text evidence="2">The sequence shown here is derived from an EMBL/GenBank/DDBJ whole genome shotgun (WGS) entry which is preliminary data.</text>
</comment>
<keyword evidence="2" id="KW-0396">Initiation factor</keyword>
<evidence type="ECO:0000256" key="1">
    <source>
        <dbReference type="SAM" id="MobiDB-lite"/>
    </source>
</evidence>
<keyword evidence="2" id="KW-0648">Protein biosynthesis</keyword>
<dbReference type="Proteomes" id="UP000536624">
    <property type="component" value="Unassembled WGS sequence"/>
</dbReference>
<dbReference type="AlphaFoldDB" id="A0A7X6B032"/>